<organism evidence="1">
    <name type="scientific">viral metagenome</name>
    <dbReference type="NCBI Taxonomy" id="1070528"/>
    <lineage>
        <taxon>unclassified sequences</taxon>
        <taxon>metagenomes</taxon>
        <taxon>organismal metagenomes</taxon>
    </lineage>
</organism>
<gene>
    <name evidence="1" type="ORF">MM415A01474_0014</name>
</gene>
<dbReference type="EMBL" id="MT142235">
    <property type="protein sequence ID" value="QJA76645.1"/>
    <property type="molecule type" value="Genomic_DNA"/>
</dbReference>
<evidence type="ECO:0000313" key="1">
    <source>
        <dbReference type="EMBL" id="QJA76645.1"/>
    </source>
</evidence>
<proteinExistence type="predicted"/>
<protein>
    <submittedName>
        <fullName evidence="1">Putative ATPase domain containing protein</fullName>
    </submittedName>
</protein>
<dbReference type="AlphaFoldDB" id="A0A6M3K6D1"/>
<sequence length="287" mass="31561">MPDFYRILIYGIHGAGKSEFAGTWAEAGEVLYLDSDRGLLTIIASSRLTPELKSRIFTIPIIDTSEDKHIKQPIGLLTVKAALEEVHATGKCDQVTPVTVVVDSTTTLSDYAMSHALFISGHTGQQPSQPDWGRQMREMHEVITLGIGLKCNFICIAHEQYIQDKLSGRTWCLPLVTGKFAHRIGGYFDEVYHAQVSQVGGKHSFELETKPSGLITAKSRLDLPSVIATHYSSIRGRIEALRKQQAQATQTIQPVQEVQPRKEVAYAGAAKPGVVKPEVKPLSMLNA</sequence>
<accession>A0A6M3K6D1</accession>
<dbReference type="Pfam" id="PF13479">
    <property type="entry name" value="AAA_24"/>
    <property type="match status" value="1"/>
</dbReference>
<name>A0A6M3K6D1_9ZZZZ</name>
<reference evidence="1" key="1">
    <citation type="submission" date="2020-03" db="EMBL/GenBank/DDBJ databases">
        <title>The deep terrestrial virosphere.</title>
        <authorList>
            <person name="Holmfeldt K."/>
            <person name="Nilsson E."/>
            <person name="Simone D."/>
            <person name="Lopez-Fernandez M."/>
            <person name="Wu X."/>
            <person name="de Brujin I."/>
            <person name="Lundin D."/>
            <person name="Andersson A."/>
            <person name="Bertilsson S."/>
            <person name="Dopson M."/>
        </authorList>
    </citation>
    <scope>NUCLEOTIDE SEQUENCE</scope>
    <source>
        <strain evidence="1">MM415A01474</strain>
    </source>
</reference>